<proteinExistence type="predicted"/>
<dbReference type="Gene3D" id="1.10.10.60">
    <property type="entry name" value="Homeodomain-like"/>
    <property type="match status" value="1"/>
</dbReference>
<keyword evidence="2" id="KW-0614">Plasmid</keyword>
<dbReference type="GO" id="GO:0043565">
    <property type="term" value="F:sequence-specific DNA binding"/>
    <property type="evidence" value="ECO:0007669"/>
    <property type="project" value="InterPro"/>
</dbReference>
<evidence type="ECO:0000313" key="2">
    <source>
        <dbReference type="EMBL" id="SPD48709.1"/>
    </source>
</evidence>
<accession>A0A375HEA0</accession>
<reference evidence="2 3" key="1">
    <citation type="submission" date="2018-01" db="EMBL/GenBank/DDBJ databases">
        <authorList>
            <person name="Gaut B.S."/>
            <person name="Morton B.R."/>
            <person name="Clegg M.T."/>
            <person name="Duvall M.R."/>
        </authorList>
    </citation>
    <scope>NUCLEOTIDE SEQUENCE</scope>
    <source>
        <strain evidence="2">Cupriavidus taiwanensis STM 8555</strain>
        <plasmid evidence="2">I</plasmid>
    </source>
</reference>
<dbReference type="InterPro" id="IPR010921">
    <property type="entry name" value="Trp_repressor/repl_initiator"/>
</dbReference>
<dbReference type="SUPFAM" id="SSF48295">
    <property type="entry name" value="TrpR-like"/>
    <property type="match status" value="1"/>
</dbReference>
<protein>
    <submittedName>
        <fullName evidence="2">Integrase</fullName>
    </submittedName>
</protein>
<sequence length="179" mass="20030">MNTHKNARLTFGRRLEVVQDITEHGLSVRETFASHGVTALTARKWCWAAIWQVACRRSPRTIDPSKALLIFEWQMLQRQIARSVGVSESTVSRLLARAGLSRLADLPPREPVMCYEHAASGTCRTSTPRSSVALERPRHRVTGNRRDSVGSNTITGTDHIAASVAVRPCPDFQRRERTS</sequence>
<geneLocation type="plasmid" evidence="2">
    <name>I</name>
</geneLocation>
<evidence type="ECO:0000313" key="3">
    <source>
        <dbReference type="Proteomes" id="UP000256952"/>
    </source>
</evidence>
<gene>
    <name evidence="2" type="ORF">CBM2612_P0054</name>
    <name evidence="1" type="ORF">CBM2613_U10004</name>
</gene>
<dbReference type="EMBL" id="OFTH01000052">
    <property type="protein sequence ID" value="SOZ75102.1"/>
    <property type="molecule type" value="Genomic_DNA"/>
</dbReference>
<name>A0A375HEA0_9BURK</name>
<reference evidence="1" key="2">
    <citation type="submission" date="2018-01" db="EMBL/GenBank/DDBJ databases">
        <authorList>
            <person name="Clerissi C."/>
        </authorList>
    </citation>
    <scope>NUCLEOTIDE SEQUENCE</scope>
    <source>
        <strain evidence="1">Cupriavidus taiwanensis STM 8556</strain>
    </source>
</reference>
<evidence type="ECO:0000313" key="1">
    <source>
        <dbReference type="EMBL" id="SOZ75102.1"/>
    </source>
</evidence>
<dbReference type="Proteomes" id="UP000256952">
    <property type="component" value="Unassembled WGS sequence"/>
</dbReference>
<organism evidence="2">
    <name type="scientific">Cupriavidus taiwanensis</name>
    <dbReference type="NCBI Taxonomy" id="164546"/>
    <lineage>
        <taxon>Bacteria</taxon>
        <taxon>Pseudomonadati</taxon>
        <taxon>Pseudomonadota</taxon>
        <taxon>Betaproteobacteria</taxon>
        <taxon>Burkholderiales</taxon>
        <taxon>Burkholderiaceae</taxon>
        <taxon>Cupriavidus</taxon>
    </lineage>
</organism>
<dbReference type="AlphaFoldDB" id="A0A375HEA0"/>
<dbReference type="EMBL" id="LT984809">
    <property type="protein sequence ID" value="SPD48709.1"/>
    <property type="molecule type" value="Genomic_DNA"/>
</dbReference>